<protein>
    <recommendedName>
        <fullName evidence="17">Protein phosphatase 1 regulatory subunit 19</fullName>
    </recommendedName>
    <alternativeName>
        <fullName evidence="16">RNA polymerase II subunit 5-mediating protein</fullName>
    </alternativeName>
</protein>
<dbReference type="Proteomes" id="UP001634394">
    <property type="component" value="Unassembled WGS sequence"/>
</dbReference>
<evidence type="ECO:0000313" key="20">
    <source>
        <dbReference type="EMBL" id="KAL3858597.1"/>
    </source>
</evidence>
<keyword evidence="18" id="KW-0175">Coiled coil</keyword>
<feature type="coiled-coil region" evidence="18">
    <location>
        <begin position="83"/>
        <end position="110"/>
    </location>
</feature>
<dbReference type="GO" id="GO:0005739">
    <property type="term" value="C:mitochondrion"/>
    <property type="evidence" value="ECO:0007669"/>
    <property type="project" value="UniProtKB-SubCell"/>
</dbReference>
<evidence type="ECO:0000256" key="17">
    <source>
        <dbReference type="ARBA" id="ARBA00082683"/>
    </source>
</evidence>
<evidence type="ECO:0000256" key="16">
    <source>
        <dbReference type="ARBA" id="ARBA00078910"/>
    </source>
</evidence>
<evidence type="ECO:0000256" key="4">
    <source>
        <dbReference type="ARBA" id="ARBA00004496"/>
    </source>
</evidence>
<dbReference type="PANTHER" id="PTHR15111">
    <property type="entry name" value="RNA POLYMERASE II SUBUNIT 5-MEDIATING PROTEIN NNX3"/>
    <property type="match status" value="1"/>
</dbReference>
<dbReference type="InterPro" id="IPR009053">
    <property type="entry name" value="Prefoldin"/>
</dbReference>
<evidence type="ECO:0000256" key="14">
    <source>
        <dbReference type="ARBA" id="ARBA00053952"/>
    </source>
</evidence>
<feature type="compositionally biased region" description="Basic residues" evidence="19">
    <location>
        <begin position="391"/>
        <end position="406"/>
    </location>
</feature>
<feature type="region of interest" description="Disordered" evidence="19">
    <location>
        <begin position="213"/>
        <end position="310"/>
    </location>
</feature>
<name>A0ABD3VAI4_SINWO</name>
<proteinExistence type="inferred from homology"/>
<organism evidence="20 21">
    <name type="scientific">Sinanodonta woodiana</name>
    <name type="common">Chinese pond mussel</name>
    <name type="synonym">Anodonta woodiana</name>
    <dbReference type="NCBI Taxonomy" id="1069815"/>
    <lineage>
        <taxon>Eukaryota</taxon>
        <taxon>Metazoa</taxon>
        <taxon>Spiralia</taxon>
        <taxon>Lophotrochozoa</taxon>
        <taxon>Mollusca</taxon>
        <taxon>Bivalvia</taxon>
        <taxon>Autobranchia</taxon>
        <taxon>Heteroconchia</taxon>
        <taxon>Palaeoheterodonta</taxon>
        <taxon>Unionida</taxon>
        <taxon>Unionoidea</taxon>
        <taxon>Unionidae</taxon>
        <taxon>Unioninae</taxon>
        <taxon>Sinanodonta</taxon>
    </lineage>
</organism>
<evidence type="ECO:0000313" key="21">
    <source>
        <dbReference type="Proteomes" id="UP001634394"/>
    </source>
</evidence>
<keyword evidence="9" id="KW-0496">Mitochondrion</keyword>
<evidence type="ECO:0000256" key="12">
    <source>
        <dbReference type="ARBA" id="ARBA00023273"/>
    </source>
</evidence>
<comment type="caution">
    <text evidence="20">The sequence shown here is derived from an EMBL/GenBank/DDBJ whole genome shotgun (WGS) entry which is preliminary data.</text>
</comment>
<comment type="subunit">
    <text evidence="15">Homodimer. Component of the PAQosome complex which is responsible for the biogenesis of several protein complexes and which consists of R2TP complex members RUVBL1, RUVBL2, RPAP3 and PIH1D1, URI complex members PFDN2, PFDN6, PDRG1, UXT and URI1 as well as ASDURF, POLR2E and DNAAF10/WDR92. Interacts with POLR2E/RPB5, RUVBL2 and RUVBL1. Interacts with PFDN2, PFDN4 and STAP1; the interactions are phosphorylation-dependent and occur in a growth-dependent manner in the mitochondrion. Interacts with UXT. Interacts with PPP1CC; the interaction is phosphorylation-dependent and occurs in a growth factor-dependent manner. Interacts (via the middle C-terminal region) with GTF2F1 and GTF2F2. Interacts with DMAP1. Interacts with TSC1 and TSC2. Interacts with PRPF8 and EFTUD2 in a ZNHIT2-dependent manner.</text>
</comment>
<evidence type="ECO:0000256" key="9">
    <source>
        <dbReference type="ARBA" id="ARBA00023128"/>
    </source>
</evidence>
<evidence type="ECO:0000256" key="13">
    <source>
        <dbReference type="ARBA" id="ARBA00038295"/>
    </source>
</evidence>
<keyword evidence="10" id="KW-0804">Transcription</keyword>
<dbReference type="EMBL" id="JBJQND010000012">
    <property type="protein sequence ID" value="KAL3858597.1"/>
    <property type="molecule type" value="Genomic_DNA"/>
</dbReference>
<keyword evidence="6" id="KW-0678">Repressor</keyword>
<evidence type="ECO:0000256" key="6">
    <source>
        <dbReference type="ARBA" id="ARBA00022491"/>
    </source>
</evidence>
<evidence type="ECO:0000256" key="11">
    <source>
        <dbReference type="ARBA" id="ARBA00023242"/>
    </source>
</evidence>
<comment type="similarity">
    <text evidence="13">Belongs to the RNA polymerase II subunit 5-mediating protein family.</text>
</comment>
<dbReference type="CDD" id="cd23159">
    <property type="entry name" value="Prefoldin_URI1"/>
    <property type="match status" value="1"/>
</dbReference>
<keyword evidence="5" id="KW-0963">Cytoplasm</keyword>
<dbReference type="Gene3D" id="1.10.287.370">
    <property type="match status" value="1"/>
</dbReference>
<feature type="compositionally biased region" description="Polar residues" evidence="19">
    <location>
        <begin position="270"/>
        <end position="310"/>
    </location>
</feature>
<feature type="region of interest" description="Disordered" evidence="19">
    <location>
        <begin position="139"/>
        <end position="179"/>
    </location>
</feature>
<evidence type="ECO:0000256" key="2">
    <source>
        <dbReference type="ARBA" id="ARBA00004173"/>
    </source>
</evidence>
<evidence type="ECO:0000256" key="1">
    <source>
        <dbReference type="ARBA" id="ARBA00004123"/>
    </source>
</evidence>
<keyword evidence="8" id="KW-0805">Transcription regulation</keyword>
<evidence type="ECO:0000256" key="3">
    <source>
        <dbReference type="ARBA" id="ARBA00004279"/>
    </source>
</evidence>
<dbReference type="InterPro" id="IPR052255">
    <property type="entry name" value="RNA_pol_II_subunit5-mediator"/>
</dbReference>
<feature type="compositionally biased region" description="Basic and acidic residues" evidence="19">
    <location>
        <begin position="378"/>
        <end position="390"/>
    </location>
</feature>
<dbReference type="GO" id="GO:0005634">
    <property type="term" value="C:nucleus"/>
    <property type="evidence" value="ECO:0007669"/>
    <property type="project" value="UniProtKB-SubCell"/>
</dbReference>
<dbReference type="InterPro" id="IPR004127">
    <property type="entry name" value="Prefoldin_subunit_alpha"/>
</dbReference>
<feature type="compositionally biased region" description="Polar residues" evidence="19">
    <location>
        <begin position="169"/>
        <end position="178"/>
    </location>
</feature>
<dbReference type="PANTHER" id="PTHR15111:SF0">
    <property type="entry name" value="UNCONVENTIONAL PREFOLDIN RPB5 INTERACTOR 1"/>
    <property type="match status" value="1"/>
</dbReference>
<evidence type="ECO:0000256" key="10">
    <source>
        <dbReference type="ARBA" id="ARBA00023163"/>
    </source>
</evidence>
<evidence type="ECO:0000256" key="19">
    <source>
        <dbReference type="SAM" id="MobiDB-lite"/>
    </source>
</evidence>
<evidence type="ECO:0000256" key="18">
    <source>
        <dbReference type="SAM" id="Coils"/>
    </source>
</evidence>
<evidence type="ECO:0000256" key="7">
    <source>
        <dbReference type="ARBA" id="ARBA00022553"/>
    </source>
</evidence>
<evidence type="ECO:0000256" key="8">
    <source>
        <dbReference type="ARBA" id="ARBA00023015"/>
    </source>
</evidence>
<keyword evidence="11" id="KW-0539">Nucleus</keyword>
<feature type="compositionally biased region" description="Polar residues" evidence="19">
    <location>
        <begin position="215"/>
        <end position="227"/>
    </location>
</feature>
<feature type="compositionally biased region" description="Acidic residues" evidence="19">
    <location>
        <begin position="241"/>
        <end position="265"/>
    </location>
</feature>
<dbReference type="Pfam" id="PF02996">
    <property type="entry name" value="Prefoldin"/>
    <property type="match status" value="1"/>
</dbReference>
<reference evidence="20 21" key="1">
    <citation type="submission" date="2024-11" db="EMBL/GenBank/DDBJ databases">
        <title>Chromosome-level genome assembly of the freshwater bivalve Anodonta woodiana.</title>
        <authorList>
            <person name="Chen X."/>
        </authorList>
    </citation>
    <scope>NUCLEOTIDE SEQUENCE [LARGE SCALE GENOMIC DNA]</scope>
    <source>
        <strain evidence="20">MN2024</strain>
        <tissue evidence="20">Gills</tissue>
    </source>
</reference>
<accession>A0ABD3VAI4</accession>
<comment type="function">
    <text evidence="14">Plays a central role in maintaining S6K1 signaling and BAD phosphorylation under normal growth conditions thereby protecting cells from potential deleterious effects of sustained S6K1 signaling. The URI1-PPP1CC complex acts as a central component of a negative feedback mechanism that counteracts excessive S6K1 survival signaling to BAD in response to growth factors. Mediates inhibition of PPP1CC phosphatase activity in mitochondria. Coordinates the regulation of nutrient-sensitive gene expression availability in a mTOR-dependent manner. Seems to be a scaffolding protein able to assemble a prefoldin-like complex that contains PFDs and proteins with roles in transcription and ubiquitination.</text>
</comment>
<keyword evidence="12" id="KW-0966">Cell projection</keyword>
<evidence type="ECO:0000256" key="15">
    <source>
        <dbReference type="ARBA" id="ARBA00064379"/>
    </source>
</evidence>
<dbReference type="AlphaFoldDB" id="A0ABD3VAI4"/>
<feature type="region of interest" description="Disordered" evidence="19">
    <location>
        <begin position="378"/>
        <end position="406"/>
    </location>
</feature>
<keyword evidence="7" id="KW-0597">Phosphoprotein</keyword>
<feature type="compositionally biased region" description="Basic residues" evidence="19">
    <location>
        <begin position="149"/>
        <end position="161"/>
    </location>
</feature>
<dbReference type="FunFam" id="1.10.287.370:FF:000008">
    <property type="entry name" value="unconventional prefoldin RPB5 interactor 1"/>
    <property type="match status" value="1"/>
</dbReference>
<evidence type="ECO:0000256" key="5">
    <source>
        <dbReference type="ARBA" id="ARBA00022490"/>
    </source>
</evidence>
<comment type="subcellular location">
    <subcellularLocation>
        <location evidence="3">Cell projection</location>
        <location evidence="3">Dendrite</location>
    </subcellularLocation>
    <subcellularLocation>
        <location evidence="4">Cytoplasm</location>
    </subcellularLocation>
    <subcellularLocation>
        <location evidence="2">Mitochondrion</location>
    </subcellularLocation>
    <subcellularLocation>
        <location evidence="1">Nucleus</location>
    </subcellularLocation>
</comment>
<dbReference type="GO" id="GO:0030425">
    <property type="term" value="C:dendrite"/>
    <property type="evidence" value="ECO:0007669"/>
    <property type="project" value="UniProtKB-SubCell"/>
</dbReference>
<keyword evidence="21" id="KW-1185">Reference proteome</keyword>
<dbReference type="SUPFAM" id="SSF46579">
    <property type="entry name" value="Prefoldin"/>
    <property type="match status" value="1"/>
</dbReference>
<gene>
    <name evidence="20" type="ORF">ACJMK2_008869</name>
</gene>
<sequence length="406" mass="46134">MEPHKLARLKYQQEGAVKETDEKIQQWEKFRSDYVAVRKLLNTLPDKITHDIMVPFGSLAFMPGRLVHTNEILVLLGDNWFVERSAKQAAEIAERRLKETEEQLRKLGMQRKLIEPQIEFTSQFQTVAEETDVVDIQEDYDSDKEREWKAKHRENVRKYRKKSQEPEAANQNTGTNGRLANDAELWARLDELERIEAEKNELTNLGLDEEKLSSAGESLSLSTPKSTGNEKRVHWENQSPPDEEEEEEEESDSLDSDDDTNDEKDEGINSDASSSVRISKTILFTHSKVQPETNEASLQNNPDLPQEGPTIQTPADIIRLVTVANVPKSILKNRDTIPVNLEAAAPVYVENNLVKATEKDSTPASTVTAFSGKVMEKEPAVQDLDVDAKPKKMSKFRAQRQSQARR</sequence>